<dbReference type="InterPro" id="IPR000322">
    <property type="entry name" value="Glyco_hydro_31_TIM"/>
</dbReference>
<dbReference type="CDD" id="cd06602">
    <property type="entry name" value="GH31_MGAM_SI_GAA"/>
    <property type="match status" value="1"/>
</dbReference>
<gene>
    <name evidence="8" type="ORF">CGI_10028513</name>
</gene>
<dbReference type="GO" id="GO:0030246">
    <property type="term" value="F:carbohydrate binding"/>
    <property type="evidence" value="ECO:0007669"/>
    <property type="project" value="InterPro"/>
</dbReference>
<dbReference type="InterPro" id="IPR048395">
    <property type="entry name" value="Glyco_hydro_31_C"/>
</dbReference>
<organism evidence="8">
    <name type="scientific">Magallana gigas</name>
    <name type="common">Pacific oyster</name>
    <name type="synonym">Crassostrea gigas</name>
    <dbReference type="NCBI Taxonomy" id="29159"/>
    <lineage>
        <taxon>Eukaryota</taxon>
        <taxon>Metazoa</taxon>
        <taxon>Spiralia</taxon>
        <taxon>Lophotrochozoa</taxon>
        <taxon>Mollusca</taxon>
        <taxon>Bivalvia</taxon>
        <taxon>Autobranchia</taxon>
        <taxon>Pteriomorphia</taxon>
        <taxon>Ostreida</taxon>
        <taxon>Ostreoidea</taxon>
        <taxon>Ostreidae</taxon>
        <taxon>Magallana</taxon>
    </lineage>
</organism>
<dbReference type="Gene3D" id="2.60.40.1760">
    <property type="entry name" value="glycosyl hydrolase (family 31)"/>
    <property type="match status" value="1"/>
</dbReference>
<evidence type="ECO:0000256" key="1">
    <source>
        <dbReference type="ARBA" id="ARBA00007806"/>
    </source>
</evidence>
<proteinExistence type="inferred from homology"/>
<feature type="domain" description="Glycoside hydrolase family 31 TIM barrel" evidence="6">
    <location>
        <begin position="334"/>
        <end position="701"/>
    </location>
</feature>
<dbReference type="InterPro" id="IPR011013">
    <property type="entry name" value="Gal_mutarotase_sf_dom"/>
</dbReference>
<dbReference type="InParanoid" id="K1R7K0"/>
<dbReference type="Gene3D" id="2.60.40.1180">
    <property type="entry name" value="Golgi alpha-mannosidase II"/>
    <property type="match status" value="2"/>
</dbReference>
<name>K1R7K0_MAGGI</name>
<evidence type="ECO:0000259" key="7">
    <source>
        <dbReference type="Pfam" id="PF21365"/>
    </source>
</evidence>
<dbReference type="InterPro" id="IPR030458">
    <property type="entry name" value="Glyco_hydro_31_AS"/>
</dbReference>
<dbReference type="Pfam" id="PF21365">
    <property type="entry name" value="Glyco_hydro_31_3rd"/>
    <property type="match status" value="1"/>
</dbReference>
<dbReference type="CDD" id="cd14752">
    <property type="entry name" value="GH31_N"/>
    <property type="match status" value="1"/>
</dbReference>
<evidence type="ECO:0000256" key="3">
    <source>
        <dbReference type="ARBA" id="ARBA00023180"/>
    </source>
</evidence>
<dbReference type="PANTHER" id="PTHR22762">
    <property type="entry name" value="ALPHA-GLUCOSIDASE"/>
    <property type="match status" value="1"/>
</dbReference>
<dbReference type="HOGENOM" id="CLU_000631_11_2_1"/>
<accession>K1R7K0</accession>
<evidence type="ECO:0000313" key="8">
    <source>
        <dbReference type="EMBL" id="EKC41763.1"/>
    </source>
</evidence>
<protein>
    <submittedName>
        <fullName evidence="8">Maltase-glucoamylase, intestinal</fullName>
    </submittedName>
</protein>
<dbReference type="SUPFAM" id="SSF51445">
    <property type="entry name" value="(Trans)glycosidases"/>
    <property type="match status" value="1"/>
</dbReference>
<dbReference type="Pfam" id="PF01055">
    <property type="entry name" value="Glyco_hydro_31_2nd"/>
    <property type="match status" value="1"/>
</dbReference>
<dbReference type="AlphaFoldDB" id="K1R7K0"/>
<keyword evidence="4 5" id="KW-0326">Glycosidase</keyword>
<comment type="similarity">
    <text evidence="1 5">Belongs to the glycosyl hydrolase 31 family.</text>
</comment>
<evidence type="ECO:0000256" key="4">
    <source>
        <dbReference type="ARBA" id="ARBA00023295"/>
    </source>
</evidence>
<keyword evidence="2 5" id="KW-0378">Hydrolase</keyword>
<reference evidence="8" key="1">
    <citation type="journal article" date="2012" name="Nature">
        <title>The oyster genome reveals stress adaptation and complexity of shell formation.</title>
        <authorList>
            <person name="Zhang G."/>
            <person name="Fang X."/>
            <person name="Guo X."/>
            <person name="Li L."/>
            <person name="Luo R."/>
            <person name="Xu F."/>
            <person name="Yang P."/>
            <person name="Zhang L."/>
            <person name="Wang X."/>
            <person name="Qi H."/>
            <person name="Xiong Z."/>
            <person name="Que H."/>
            <person name="Xie Y."/>
            <person name="Holland P.W."/>
            <person name="Paps J."/>
            <person name="Zhu Y."/>
            <person name="Wu F."/>
            <person name="Chen Y."/>
            <person name="Wang J."/>
            <person name="Peng C."/>
            <person name="Meng J."/>
            <person name="Yang L."/>
            <person name="Liu J."/>
            <person name="Wen B."/>
            <person name="Zhang N."/>
            <person name="Huang Z."/>
            <person name="Zhu Q."/>
            <person name="Feng Y."/>
            <person name="Mount A."/>
            <person name="Hedgecock D."/>
            <person name="Xu Z."/>
            <person name="Liu Y."/>
            <person name="Domazet-Loso T."/>
            <person name="Du Y."/>
            <person name="Sun X."/>
            <person name="Zhang S."/>
            <person name="Liu B."/>
            <person name="Cheng P."/>
            <person name="Jiang X."/>
            <person name="Li J."/>
            <person name="Fan D."/>
            <person name="Wang W."/>
            <person name="Fu W."/>
            <person name="Wang T."/>
            <person name="Wang B."/>
            <person name="Zhang J."/>
            <person name="Peng Z."/>
            <person name="Li Y."/>
            <person name="Li N."/>
            <person name="Wang J."/>
            <person name="Chen M."/>
            <person name="He Y."/>
            <person name="Tan F."/>
            <person name="Song X."/>
            <person name="Zheng Q."/>
            <person name="Huang R."/>
            <person name="Yang H."/>
            <person name="Du X."/>
            <person name="Chen L."/>
            <person name="Yang M."/>
            <person name="Gaffney P.M."/>
            <person name="Wang S."/>
            <person name="Luo L."/>
            <person name="She Z."/>
            <person name="Ming Y."/>
            <person name="Huang W."/>
            <person name="Zhang S."/>
            <person name="Huang B."/>
            <person name="Zhang Y."/>
            <person name="Qu T."/>
            <person name="Ni P."/>
            <person name="Miao G."/>
            <person name="Wang J."/>
            <person name="Wang Q."/>
            <person name="Steinberg C.E."/>
            <person name="Wang H."/>
            <person name="Li N."/>
            <person name="Qian L."/>
            <person name="Zhang G."/>
            <person name="Li Y."/>
            <person name="Yang H."/>
            <person name="Liu X."/>
            <person name="Wang J."/>
            <person name="Yin Y."/>
            <person name="Wang J."/>
        </authorList>
    </citation>
    <scope>NUCLEOTIDE SEQUENCE [LARGE SCALE GENOMIC DNA]</scope>
    <source>
        <strain evidence="8">05x7-T-G4-1.051#20</strain>
    </source>
</reference>
<sequence length="1012" mass="115440">MDLWMYCTEILALSFIIRDFDIRHVDEEAKVKNKRKMVIVFTFIAVILVCAIAAPIIISQSKPQYQYKHTGLPQQQLTSQNDVMVDCSGRKGTESECKQNGYGQVRSTDQSLQFSIRQKLNKTIFDTDIHQLVDVRVDMYSPKSLRIKFMPNGTSKPFEIPEEAIPVNDEHQAGEKLYNVTIQRGPVFGIIVTRRSTGTVVFNSSVPGLMLSEQFLQITNRLPSGNLYGFGEHNHQRFKHDLNWKTWPMFTRDTTPTDDWNLYGSHPVYMNVERDGNANMVFLRNSNGMDIQVQPEPFPAVTYRVIGGVLDFFVFLGPTPGEAVQQYVKTVGMPVMPPYWSLGFHLCRYGYKNLAEMQSVRQRNINAGIPFDTQWADIDYMYKKFDFTYDKVKFSKFPDFTNELHNSGQKLVVIVDPGVGANQNIYKEAQKNSPGYDMYNDGQRRDIFIKMNGSELQGQVWPGLTVFPDFTNLKNTTEFWKYWIRYFMQNETIHADGLWIDMNEPSNFVAGSQRGCQRNRWNNPPYVMPILEGEKDNGSLYYQTICMDAEQHWGKHYDVHNLYGHSESMVTNRALRELFPGKRPFILTRSTFSGTSAYAAKWLGDNRSQWSDMHWSIVGLLEFSIFGFPMIGADICGFNGNATYEMCLRWHQLGAFYPFSRNHNGIYQTSQDPGAWNQTFTSNVRRHLSLRYKLLPYTYTLFKEAHVQGTTVVRPLMFEFPADSHTWDIDNQFLLGSSLLISPVLQENVRRIQAYFPKGRWFDYYKGVEIPGPESGRNVTLNAPLSNLNLHLRGGNIIPVQKPGNTTKTSRLNPMGLLVALNENLEAFGTLFLDDGESDFSLISFSVIVICFQGERLDINVVHNKFTPAGNLTFNTIDIYGLHRHPSDVIVDGSHIKSASQISNIIRLSGFQLDKRWKDNSTEQMKSPATHLEDEITKRNAVNEKPGNGQATGLVALGLGRADIGIVNDDPLLVRPIGLLSKIRIFDIRVGSLIRASKPPCCHFSWIGCIRL</sequence>
<dbReference type="FunFam" id="2.60.40.1180:FF:000001">
    <property type="entry name" value="Maltase-glucoamylase, intestinal"/>
    <property type="match status" value="1"/>
</dbReference>
<evidence type="ECO:0000259" key="6">
    <source>
        <dbReference type="Pfam" id="PF01055"/>
    </source>
</evidence>
<dbReference type="EMBL" id="JH816866">
    <property type="protein sequence ID" value="EKC41763.1"/>
    <property type="molecule type" value="Genomic_DNA"/>
</dbReference>
<dbReference type="PROSITE" id="PS00129">
    <property type="entry name" value="GLYCOSYL_HYDROL_F31_1"/>
    <property type="match status" value="1"/>
</dbReference>
<dbReference type="InterPro" id="IPR013780">
    <property type="entry name" value="Glyco_hydro_b"/>
</dbReference>
<feature type="domain" description="Glycosyl hydrolase family 31 C-terminal" evidence="7">
    <location>
        <begin position="709"/>
        <end position="798"/>
    </location>
</feature>
<dbReference type="GO" id="GO:0005975">
    <property type="term" value="P:carbohydrate metabolic process"/>
    <property type="evidence" value="ECO:0007669"/>
    <property type="project" value="InterPro"/>
</dbReference>
<evidence type="ECO:0000256" key="2">
    <source>
        <dbReference type="ARBA" id="ARBA00022801"/>
    </source>
</evidence>
<dbReference type="InterPro" id="IPR017853">
    <property type="entry name" value="GH"/>
</dbReference>
<dbReference type="Gene3D" id="3.20.20.80">
    <property type="entry name" value="Glycosidases"/>
    <property type="match status" value="1"/>
</dbReference>
<dbReference type="SUPFAM" id="SSF74650">
    <property type="entry name" value="Galactose mutarotase-like"/>
    <property type="match status" value="1"/>
</dbReference>
<dbReference type="GO" id="GO:0004558">
    <property type="term" value="F:alpha-1,4-glucosidase activity"/>
    <property type="evidence" value="ECO:0007669"/>
    <property type="project" value="TreeGrafter"/>
</dbReference>
<dbReference type="PANTHER" id="PTHR22762:SF133">
    <property type="entry name" value="P-TYPE DOMAIN-CONTAINING PROTEIN"/>
    <property type="match status" value="1"/>
</dbReference>
<dbReference type="SUPFAM" id="SSF51011">
    <property type="entry name" value="Glycosyl hydrolase domain"/>
    <property type="match status" value="1"/>
</dbReference>
<keyword evidence="3" id="KW-0325">Glycoprotein</keyword>
<evidence type="ECO:0000256" key="5">
    <source>
        <dbReference type="RuleBase" id="RU361185"/>
    </source>
</evidence>